<dbReference type="EMBL" id="MU277276">
    <property type="protein sequence ID" value="KAI0055897.1"/>
    <property type="molecule type" value="Genomic_DNA"/>
</dbReference>
<reference evidence="1" key="1">
    <citation type="submission" date="2021-03" db="EMBL/GenBank/DDBJ databases">
        <authorList>
            <consortium name="DOE Joint Genome Institute"/>
            <person name="Ahrendt S."/>
            <person name="Looney B.P."/>
            <person name="Miyauchi S."/>
            <person name="Morin E."/>
            <person name="Drula E."/>
            <person name="Courty P.E."/>
            <person name="Chicoki N."/>
            <person name="Fauchery L."/>
            <person name="Kohler A."/>
            <person name="Kuo A."/>
            <person name="Labutti K."/>
            <person name="Pangilinan J."/>
            <person name="Lipzen A."/>
            <person name="Riley R."/>
            <person name="Andreopoulos W."/>
            <person name="He G."/>
            <person name="Johnson J."/>
            <person name="Barry K.W."/>
            <person name="Grigoriev I.V."/>
            <person name="Nagy L."/>
            <person name="Hibbett D."/>
            <person name="Henrissat B."/>
            <person name="Matheny P.B."/>
            <person name="Labbe J."/>
            <person name="Martin F."/>
        </authorList>
    </citation>
    <scope>NUCLEOTIDE SEQUENCE</scope>
    <source>
        <strain evidence="1">HHB10654</strain>
    </source>
</reference>
<keyword evidence="2" id="KW-1185">Reference proteome</keyword>
<accession>A0ACB8SHZ8</accession>
<protein>
    <submittedName>
        <fullName evidence="1">Uncharacterized protein</fullName>
    </submittedName>
</protein>
<evidence type="ECO:0000313" key="2">
    <source>
        <dbReference type="Proteomes" id="UP000814140"/>
    </source>
</evidence>
<organism evidence="1 2">
    <name type="scientific">Artomyces pyxidatus</name>
    <dbReference type="NCBI Taxonomy" id="48021"/>
    <lineage>
        <taxon>Eukaryota</taxon>
        <taxon>Fungi</taxon>
        <taxon>Dikarya</taxon>
        <taxon>Basidiomycota</taxon>
        <taxon>Agaricomycotina</taxon>
        <taxon>Agaricomycetes</taxon>
        <taxon>Russulales</taxon>
        <taxon>Auriscalpiaceae</taxon>
        <taxon>Artomyces</taxon>
    </lineage>
</organism>
<reference evidence="1" key="2">
    <citation type="journal article" date="2022" name="New Phytol.">
        <title>Evolutionary transition to the ectomycorrhizal habit in the genomes of a hyperdiverse lineage of mushroom-forming fungi.</title>
        <authorList>
            <person name="Looney B."/>
            <person name="Miyauchi S."/>
            <person name="Morin E."/>
            <person name="Drula E."/>
            <person name="Courty P.E."/>
            <person name="Kohler A."/>
            <person name="Kuo A."/>
            <person name="LaButti K."/>
            <person name="Pangilinan J."/>
            <person name="Lipzen A."/>
            <person name="Riley R."/>
            <person name="Andreopoulos W."/>
            <person name="He G."/>
            <person name="Johnson J."/>
            <person name="Nolan M."/>
            <person name="Tritt A."/>
            <person name="Barry K.W."/>
            <person name="Grigoriev I.V."/>
            <person name="Nagy L.G."/>
            <person name="Hibbett D."/>
            <person name="Henrissat B."/>
            <person name="Matheny P.B."/>
            <person name="Labbe J."/>
            <person name="Martin F.M."/>
        </authorList>
    </citation>
    <scope>NUCLEOTIDE SEQUENCE</scope>
    <source>
        <strain evidence="1">HHB10654</strain>
    </source>
</reference>
<evidence type="ECO:0000313" key="1">
    <source>
        <dbReference type="EMBL" id="KAI0055897.1"/>
    </source>
</evidence>
<proteinExistence type="predicted"/>
<gene>
    <name evidence="1" type="ORF">BV25DRAFT_1903503</name>
</gene>
<dbReference type="Proteomes" id="UP000814140">
    <property type="component" value="Unassembled WGS sequence"/>
</dbReference>
<name>A0ACB8SHZ8_9AGAM</name>
<sequence>MSTAEPSQPRKRQRASDKAQEPETQVVKSGDLWLDEGNIIIRTTSTEPPPTQTLYKVHKSTLALHSSVFSSLFDGPQIALEVGSECYEGVPNMDLTDPDVDVECFLKALYFPGETQRHLAALLRTDESNEQDDPSVLQQAKPISESRPTLAEVIHLAVACDVPDLLPVAYYDASNVLDTISLLDAVNSLAQVRIAEVSVLTSAEMSKLMLGKAMIRGQMGVVLTRLNAIDDSVCERACPAKGFLRTFIGFLRAADHCDEMDDSVVCKSCKECIMDVLTKWRKEFWLQLPAFFGLEDVVSPTWGVAEKEGDDAADD</sequence>
<comment type="caution">
    <text evidence="1">The sequence shown here is derived from an EMBL/GenBank/DDBJ whole genome shotgun (WGS) entry which is preliminary data.</text>
</comment>